<dbReference type="Gene3D" id="3.60.10.10">
    <property type="entry name" value="Endonuclease/exonuclease/phosphatase"/>
    <property type="match status" value="1"/>
</dbReference>
<feature type="domain" description="Endonuclease/exonuclease/phosphatase" evidence="2">
    <location>
        <begin position="291"/>
        <end position="358"/>
    </location>
</feature>
<feature type="compositionally biased region" description="Basic and acidic residues" evidence="1">
    <location>
        <begin position="39"/>
        <end position="66"/>
    </location>
</feature>
<dbReference type="GO" id="GO:0003824">
    <property type="term" value="F:catalytic activity"/>
    <property type="evidence" value="ECO:0007669"/>
    <property type="project" value="InterPro"/>
</dbReference>
<organism evidence="3 4">
    <name type="scientific">Pseudoatta argentina</name>
    <dbReference type="NCBI Taxonomy" id="621737"/>
    <lineage>
        <taxon>Eukaryota</taxon>
        <taxon>Metazoa</taxon>
        <taxon>Ecdysozoa</taxon>
        <taxon>Arthropoda</taxon>
        <taxon>Hexapoda</taxon>
        <taxon>Insecta</taxon>
        <taxon>Pterygota</taxon>
        <taxon>Neoptera</taxon>
        <taxon>Endopterygota</taxon>
        <taxon>Hymenoptera</taxon>
        <taxon>Apocrita</taxon>
        <taxon>Aculeata</taxon>
        <taxon>Formicoidea</taxon>
        <taxon>Formicidae</taxon>
        <taxon>Myrmicinae</taxon>
        <taxon>Pseudoatta</taxon>
    </lineage>
</organism>
<feature type="compositionally biased region" description="Basic residues" evidence="1">
    <location>
        <begin position="144"/>
        <end position="156"/>
    </location>
</feature>
<evidence type="ECO:0000313" key="4">
    <source>
        <dbReference type="Proteomes" id="UP000668214"/>
    </source>
</evidence>
<feature type="region of interest" description="Disordered" evidence="1">
    <location>
        <begin position="1"/>
        <end position="66"/>
    </location>
</feature>
<dbReference type="InterPro" id="IPR005135">
    <property type="entry name" value="Endo/exonuclease/phosphatase"/>
</dbReference>
<dbReference type="PANTHER" id="PTHR19446">
    <property type="entry name" value="REVERSE TRANSCRIPTASES"/>
    <property type="match status" value="1"/>
</dbReference>
<feature type="compositionally biased region" description="Basic and acidic residues" evidence="1">
    <location>
        <begin position="132"/>
        <end position="143"/>
    </location>
</feature>
<comment type="caution">
    <text evidence="3">The sequence shown here is derived from an EMBL/GenBank/DDBJ whole genome shotgun (WGS) entry which is preliminary data.</text>
</comment>
<dbReference type="Pfam" id="PF14529">
    <property type="entry name" value="Exo_endo_phos_2"/>
    <property type="match status" value="1"/>
</dbReference>
<feature type="region of interest" description="Disordered" evidence="1">
    <location>
        <begin position="129"/>
        <end position="177"/>
    </location>
</feature>
<dbReference type="InterPro" id="IPR036691">
    <property type="entry name" value="Endo/exonu/phosph_ase_sf"/>
</dbReference>
<gene>
    <name evidence="3" type="primary">Po11_2</name>
    <name evidence="3" type="ORF">G6Z78_0012613</name>
</gene>
<dbReference type="Proteomes" id="UP000668214">
    <property type="component" value="Unassembled WGS sequence"/>
</dbReference>
<dbReference type="AlphaFoldDB" id="A0A836F0U1"/>
<evidence type="ECO:0000259" key="2">
    <source>
        <dbReference type="Pfam" id="PF14529"/>
    </source>
</evidence>
<accession>A0A836F0U1</accession>
<feature type="non-terminal residue" evidence="3">
    <location>
        <position position="1"/>
    </location>
</feature>
<feature type="non-terminal residue" evidence="3">
    <location>
        <position position="561"/>
    </location>
</feature>
<evidence type="ECO:0000256" key="1">
    <source>
        <dbReference type="SAM" id="MobiDB-lite"/>
    </source>
</evidence>
<dbReference type="EMBL" id="JAANIA010002367">
    <property type="protein sequence ID" value="KAG5315501.1"/>
    <property type="molecule type" value="Genomic_DNA"/>
</dbReference>
<protein>
    <submittedName>
        <fullName evidence="3">PO11 protein</fullName>
    </submittedName>
</protein>
<name>A0A836F0U1_9HYME</name>
<feature type="compositionally biased region" description="Basic and acidic residues" evidence="1">
    <location>
        <begin position="9"/>
        <end position="23"/>
    </location>
</feature>
<keyword evidence="4" id="KW-1185">Reference proteome</keyword>
<dbReference type="SUPFAM" id="SSF56219">
    <property type="entry name" value="DNase I-like"/>
    <property type="match status" value="1"/>
</dbReference>
<sequence>MSKLSSKNNADEERLSKSVEADGRPITSETEGGGNPRKARPDHACSKRDHLTADGGADRSGSKAWAEEKRRLNRELVLLRSRNTILERDKEERSISLCTAASERGWAPVLEWDSTMEWSGLECLTGARSPVKTREGVRGEMGRSRVKKSPVKKKKGKTDEGDRPQNLKRSALPKLRPPNSAAITLTCADPTKYQEVVGKARSSISLKDVGIEHLRPAESLLAVFADRDDVRMSRPSKTGDRAAGWPCCRAGAYSATDVWKPGTCSRDASAVAGCYFPLRQGRRKFEDALEPILVGRDFNAHALKWGSPSTDSRDDSTLLWAARHGLVLLNRGRASTFVGARGESIVDLTWATPAAAIKIRGWHVDASFLGKLSDPSGWTEELNVTEKKMGKAFARLKERPRTPGPDGIHSRVWLAAGAPIMGERLRQLYTSCLKEGSFPRSWKRARFVLLRKEGKPAESSSAYRPIFLLDDAGKLLERIIIARIVRHLPRDGPNLSRGQYDFREGLSTVDAIRQVRALSKMTAGGEVALAVSLDIMPWSQVVGAMREYHLLPPYLVAIVED</sequence>
<proteinExistence type="predicted"/>
<reference evidence="3" key="1">
    <citation type="submission" date="2020-02" db="EMBL/GenBank/DDBJ databases">
        <title>Relaxed selection underlies rapid genomic changes in the transitions from sociality to social parasitism in ants.</title>
        <authorList>
            <person name="Bi X."/>
        </authorList>
    </citation>
    <scope>NUCLEOTIDE SEQUENCE</scope>
    <source>
        <strain evidence="3">BGI-DK2014c</strain>
        <tissue evidence="3">Whole body</tissue>
    </source>
</reference>
<evidence type="ECO:0000313" key="3">
    <source>
        <dbReference type="EMBL" id="KAG5315501.1"/>
    </source>
</evidence>